<accession>A0ABS8HLD3</accession>
<proteinExistence type="predicted"/>
<gene>
    <name evidence="1" type="ORF">LMF89_01230</name>
</gene>
<sequence>MTASPPWFVPINVTEPKPVSDVIGNVPTSPIIVVGPVLVIPAPARTAKLVAVPRFTDG</sequence>
<keyword evidence="2" id="KW-1185">Reference proteome</keyword>
<organism evidence="1 2">
    <name type="scientific">Pelosinus baikalensis</name>
    <dbReference type="NCBI Taxonomy" id="2892015"/>
    <lineage>
        <taxon>Bacteria</taxon>
        <taxon>Bacillati</taxon>
        <taxon>Bacillota</taxon>
        <taxon>Negativicutes</taxon>
        <taxon>Selenomonadales</taxon>
        <taxon>Sporomusaceae</taxon>
        <taxon>Pelosinus</taxon>
    </lineage>
</organism>
<comment type="caution">
    <text evidence="1">The sequence shown here is derived from an EMBL/GenBank/DDBJ whole genome shotgun (WGS) entry which is preliminary data.</text>
</comment>
<dbReference type="EMBL" id="JAJHJB010000001">
    <property type="protein sequence ID" value="MCC5463980.1"/>
    <property type="molecule type" value="Genomic_DNA"/>
</dbReference>
<evidence type="ECO:0000313" key="2">
    <source>
        <dbReference type="Proteomes" id="UP001165492"/>
    </source>
</evidence>
<evidence type="ECO:0000313" key="1">
    <source>
        <dbReference type="EMBL" id="MCC5463980.1"/>
    </source>
</evidence>
<dbReference type="Proteomes" id="UP001165492">
    <property type="component" value="Unassembled WGS sequence"/>
</dbReference>
<protein>
    <submittedName>
        <fullName evidence="1">Uncharacterized protein</fullName>
    </submittedName>
</protein>
<name>A0ABS8HLD3_9FIRM</name>
<reference evidence="1" key="1">
    <citation type="submission" date="2021-11" db="EMBL/GenBank/DDBJ databases">
        <title>Description of a new species Pelosinus isolated from the bottom sediments of Lake Baikal.</title>
        <authorList>
            <person name="Zakharyuk A."/>
        </authorList>
    </citation>
    <scope>NUCLEOTIDE SEQUENCE</scope>
    <source>
        <strain evidence="1">Bkl1</strain>
    </source>
</reference>